<dbReference type="AlphaFoldDB" id="A0A926RYZ7"/>
<accession>A0A926RYZ7</accession>
<dbReference type="RefSeq" id="WP_191142905.1">
    <property type="nucleotide sequence ID" value="NZ_JACXAH010000059.1"/>
</dbReference>
<name>A0A926RYZ7_9BACL</name>
<keyword evidence="2" id="KW-1185">Reference proteome</keyword>
<dbReference type="Proteomes" id="UP000661691">
    <property type="component" value="Unassembled WGS sequence"/>
</dbReference>
<comment type="caution">
    <text evidence="1">The sequence shown here is derived from an EMBL/GenBank/DDBJ whole genome shotgun (WGS) entry which is preliminary data.</text>
</comment>
<protein>
    <submittedName>
        <fullName evidence="1">Uncharacterized protein</fullName>
    </submittedName>
</protein>
<evidence type="ECO:0000313" key="1">
    <source>
        <dbReference type="EMBL" id="MBD1373981.1"/>
    </source>
</evidence>
<gene>
    <name evidence="1" type="ORF">IC620_16695</name>
</gene>
<evidence type="ECO:0000313" key="2">
    <source>
        <dbReference type="Proteomes" id="UP000661691"/>
    </source>
</evidence>
<reference evidence="1" key="1">
    <citation type="submission" date="2020-09" db="EMBL/GenBank/DDBJ databases">
        <title>A novel bacterium of genus Hazenella, isolated from South China Sea.</title>
        <authorList>
            <person name="Huang H."/>
            <person name="Mo K."/>
            <person name="Hu Y."/>
        </authorList>
    </citation>
    <scope>NUCLEOTIDE SEQUENCE</scope>
    <source>
        <strain evidence="1">IB182357</strain>
    </source>
</reference>
<proteinExistence type="predicted"/>
<organism evidence="1 2">
    <name type="scientific">Polycladospora coralii</name>
    <dbReference type="NCBI Taxonomy" id="2771432"/>
    <lineage>
        <taxon>Bacteria</taxon>
        <taxon>Bacillati</taxon>
        <taxon>Bacillota</taxon>
        <taxon>Bacilli</taxon>
        <taxon>Bacillales</taxon>
        <taxon>Thermoactinomycetaceae</taxon>
        <taxon>Polycladospora</taxon>
    </lineage>
</organism>
<dbReference type="EMBL" id="JACXAH010000059">
    <property type="protein sequence ID" value="MBD1373981.1"/>
    <property type="molecule type" value="Genomic_DNA"/>
</dbReference>
<sequence length="125" mass="14736">MTLIRYARYRMFNLEKMYIDENNIGKSHFSCKSCLAANLVVAPFISIKGVVLLYSCEDNCDISLFVREYEMIMKVLDIEERNQRLGELMKKIEAQCQKPAVHNTIWKSKCRDVFDLYRKIALSRK</sequence>